<gene>
    <name evidence="5" type="primary">LOC111241023</name>
</gene>
<dbReference type="InterPro" id="IPR039537">
    <property type="entry name" value="Retrotran_Ty1/copia-like"/>
</dbReference>
<keyword evidence="4" id="KW-1185">Reference proteome</keyword>
<dbReference type="SUPFAM" id="SSF53098">
    <property type="entry name" value="Ribonuclease H-like"/>
    <property type="match status" value="1"/>
</dbReference>
<proteinExistence type="predicted"/>
<protein>
    <submittedName>
        <fullName evidence="5">Uncharacterized protein LOC111241023</fullName>
    </submittedName>
</protein>
<dbReference type="InterPro" id="IPR012337">
    <property type="entry name" value="RNaseH-like_sf"/>
</dbReference>
<dbReference type="InterPro" id="IPR057670">
    <property type="entry name" value="SH3_retrovirus"/>
</dbReference>
<evidence type="ECO:0000313" key="5">
    <source>
        <dbReference type="RefSeq" id="XP_022633080.1"/>
    </source>
</evidence>
<dbReference type="Pfam" id="PF22936">
    <property type="entry name" value="Pol_BBD"/>
    <property type="match status" value="1"/>
</dbReference>
<dbReference type="RefSeq" id="XP_022633080.1">
    <property type="nucleotide sequence ID" value="XM_022777359.1"/>
</dbReference>
<reference evidence="5" key="1">
    <citation type="submission" date="2025-08" db="UniProtKB">
        <authorList>
            <consortium name="RefSeq"/>
        </authorList>
    </citation>
    <scope>IDENTIFICATION</scope>
    <source>
        <tissue evidence="5">Leaf</tissue>
    </source>
</reference>
<dbReference type="PANTHER" id="PTHR42648:SF21">
    <property type="entry name" value="CYSTEINE-RICH RLK (RECEPTOR-LIKE PROTEIN KINASE) 8"/>
    <property type="match status" value="1"/>
</dbReference>
<dbReference type="GeneID" id="111241023"/>
<evidence type="ECO:0000256" key="1">
    <source>
        <dbReference type="ARBA" id="ARBA00022670"/>
    </source>
</evidence>
<dbReference type="KEGG" id="vra:111241023"/>
<evidence type="ECO:0000313" key="4">
    <source>
        <dbReference type="Proteomes" id="UP000087766"/>
    </source>
</evidence>
<feature type="domain" description="Integrase catalytic" evidence="3">
    <location>
        <begin position="121"/>
        <end position="308"/>
    </location>
</feature>
<dbReference type="PANTHER" id="PTHR42648">
    <property type="entry name" value="TRANSPOSASE, PUTATIVE-RELATED"/>
    <property type="match status" value="1"/>
</dbReference>
<evidence type="ECO:0000259" key="3">
    <source>
        <dbReference type="PROSITE" id="PS50994"/>
    </source>
</evidence>
<dbReference type="GO" id="GO:0015074">
    <property type="term" value="P:DNA integration"/>
    <property type="evidence" value="ECO:0007669"/>
    <property type="project" value="InterPro"/>
</dbReference>
<dbReference type="InterPro" id="IPR036397">
    <property type="entry name" value="RNaseH_sf"/>
</dbReference>
<keyword evidence="1" id="KW-0378">Hydrolase</keyword>
<dbReference type="InterPro" id="IPR001584">
    <property type="entry name" value="Integrase_cat-core"/>
</dbReference>
<name>A0A3Q0EN54_VIGRR</name>
<dbReference type="Proteomes" id="UP000087766">
    <property type="component" value="Unplaced"/>
</dbReference>
<evidence type="ECO:0000256" key="2">
    <source>
        <dbReference type="SAM" id="MobiDB-lite"/>
    </source>
</evidence>
<dbReference type="GO" id="GO:0008233">
    <property type="term" value="F:peptidase activity"/>
    <property type="evidence" value="ECO:0007669"/>
    <property type="project" value="UniProtKB-KW"/>
</dbReference>
<dbReference type="GO" id="GO:0003676">
    <property type="term" value="F:nucleic acid binding"/>
    <property type="evidence" value="ECO:0007669"/>
    <property type="project" value="InterPro"/>
</dbReference>
<organism evidence="4 5">
    <name type="scientific">Vigna radiata var. radiata</name>
    <name type="common">Mung bean</name>
    <name type="synonym">Phaseolus aureus</name>
    <dbReference type="NCBI Taxonomy" id="3916"/>
    <lineage>
        <taxon>Eukaryota</taxon>
        <taxon>Viridiplantae</taxon>
        <taxon>Streptophyta</taxon>
        <taxon>Embryophyta</taxon>
        <taxon>Tracheophyta</taxon>
        <taxon>Spermatophyta</taxon>
        <taxon>Magnoliopsida</taxon>
        <taxon>eudicotyledons</taxon>
        <taxon>Gunneridae</taxon>
        <taxon>Pentapetalae</taxon>
        <taxon>rosids</taxon>
        <taxon>fabids</taxon>
        <taxon>Fabales</taxon>
        <taxon>Fabaceae</taxon>
        <taxon>Papilionoideae</taxon>
        <taxon>50 kb inversion clade</taxon>
        <taxon>NPAAA clade</taxon>
        <taxon>indigoferoid/millettioid clade</taxon>
        <taxon>Phaseoleae</taxon>
        <taxon>Vigna</taxon>
    </lineage>
</organism>
<accession>A0A3Q0EN54</accession>
<dbReference type="AlphaFoldDB" id="A0A3Q0EN54"/>
<dbReference type="InterPro" id="IPR054722">
    <property type="entry name" value="PolX-like_BBD"/>
</dbReference>
<keyword evidence="1" id="KW-0645">Protease</keyword>
<dbReference type="PROSITE" id="PS50994">
    <property type="entry name" value="INTEGRASE"/>
    <property type="match status" value="1"/>
</dbReference>
<sequence length="444" mass="50899">MGSSSCVGNEEKGLQTSMIRESNPMGWISDEDKGQRFLCGSFKTIGRVQKGRVYVSILVGKTGNLECKATRDEESCSQMQKSILLDNKFTKFLKKMNNEDYPVDAKKVKNKEELNMMARSRIIKPDLKQQLKCSMWYLDNGCSRHMTGDPTKFSDISYKVAGHVTYGDNNKRRIISIAKNDTLKVFKRFAAAVQNEMDLKIKAIRSDHGGELQNKEFDDYLAEMGIVHNFSGPRTPKKNRVVERKNRALEELARSILKLTPHELLRGRKLNISHLRIFGSKCFVLNNDKENLGKFDSKVDEAIFIGYSLNNKAYRVYNKRTMNVEESIHVAFDEFIMAPSHSKQVRNSAEEDENSIDEETPREVIKKEDEIEQVESPRVESIKAWKAPRNVSTDNVIGDISRGVSTRRQLNQFCMNVAFLSKIEPKKVEESLNDENWMLAMKRS</sequence>
<dbReference type="OrthoDB" id="1751476at2759"/>
<dbReference type="Gene3D" id="3.30.420.10">
    <property type="entry name" value="Ribonuclease H-like superfamily/Ribonuclease H"/>
    <property type="match status" value="1"/>
</dbReference>
<dbReference type="STRING" id="3916.A0A3Q0EN54"/>
<feature type="region of interest" description="Disordered" evidence="2">
    <location>
        <begin position="1"/>
        <end position="25"/>
    </location>
</feature>
<dbReference type="GO" id="GO:0006508">
    <property type="term" value="P:proteolysis"/>
    <property type="evidence" value="ECO:0007669"/>
    <property type="project" value="UniProtKB-KW"/>
</dbReference>
<dbReference type="Pfam" id="PF25597">
    <property type="entry name" value="SH3_retrovirus"/>
    <property type="match status" value="1"/>
</dbReference>